<dbReference type="PANTHER" id="PTHR31182">
    <property type="entry name" value="C2 NT-TYPE DOMAIN-CONTAINING PROTEIN"/>
    <property type="match status" value="1"/>
</dbReference>
<dbReference type="PANTHER" id="PTHR31182:SF23">
    <property type="entry name" value="SPLICING FACTOR 3A SUBUNIT"/>
    <property type="match status" value="1"/>
</dbReference>
<feature type="region of interest" description="Disordered" evidence="1">
    <location>
        <begin position="229"/>
        <end position="250"/>
    </location>
</feature>
<evidence type="ECO:0000313" key="4">
    <source>
        <dbReference type="Proteomes" id="UP000836841"/>
    </source>
</evidence>
<name>A0AAU9RIB9_THLAR</name>
<dbReference type="EMBL" id="CAJVSB020000222">
    <property type="protein sequence ID" value="CAH2042915.1"/>
    <property type="molecule type" value="Genomic_DNA"/>
</dbReference>
<accession>A0AAU9RIB9</accession>
<feature type="domain" description="C2 NT-type" evidence="2">
    <location>
        <begin position="9"/>
        <end position="172"/>
    </location>
</feature>
<dbReference type="Proteomes" id="UP000836841">
    <property type="component" value="Unassembled WGS sequence"/>
</dbReference>
<evidence type="ECO:0000256" key="1">
    <source>
        <dbReference type="SAM" id="MobiDB-lite"/>
    </source>
</evidence>
<keyword evidence="4" id="KW-1185">Reference proteome</keyword>
<feature type="compositionally biased region" description="Basic and acidic residues" evidence="1">
    <location>
        <begin position="233"/>
        <end position="250"/>
    </location>
</feature>
<evidence type="ECO:0000259" key="2">
    <source>
        <dbReference type="PROSITE" id="PS51840"/>
    </source>
</evidence>
<dbReference type="Pfam" id="PF10358">
    <property type="entry name" value="NT-C2"/>
    <property type="match status" value="1"/>
</dbReference>
<reference evidence="3 4" key="1">
    <citation type="submission" date="2022-03" db="EMBL/GenBank/DDBJ databases">
        <authorList>
            <person name="Nunn A."/>
            <person name="Chopra R."/>
            <person name="Nunn A."/>
            <person name="Contreras Garrido A."/>
        </authorList>
    </citation>
    <scope>NUCLEOTIDE SEQUENCE [LARGE SCALE GENOMIC DNA]</scope>
</reference>
<sequence>MVVKMMKWRPWSPLTTKKFEVKITVDRLRGLDKFSEKGFDSERFVVEIRWEGSKSKGIGLTYLRPGVRRNFTREGTLRDDWVVEWNEEFQSFCSFSANKQGIFLPWEVTFTVYNVRIEARTKNHASLIATSSLNLSEFALADQGKQLEISTPLTVPGGSIECNLSLCLSLSFLEVRSSPESSEKVLGQLASFPQSTLSADALLTEKGDTSIKTSLRKVKTSTRFASARKAKKACHEEENSDGKSSTRSEDGAYAYPFDTDSIDHLDSEDLEEVKEEDFGFRKSFSYGPLTSYANFIRASTASNSVDEDLVYYSNSRSDMRHFHVEESTLLQSSKRSILPWKKRRLSFKSPKAKGSHC</sequence>
<dbReference type="PROSITE" id="PS51840">
    <property type="entry name" value="C2_NT"/>
    <property type="match status" value="1"/>
</dbReference>
<organism evidence="3 4">
    <name type="scientific">Thlaspi arvense</name>
    <name type="common">Field penny-cress</name>
    <dbReference type="NCBI Taxonomy" id="13288"/>
    <lineage>
        <taxon>Eukaryota</taxon>
        <taxon>Viridiplantae</taxon>
        <taxon>Streptophyta</taxon>
        <taxon>Embryophyta</taxon>
        <taxon>Tracheophyta</taxon>
        <taxon>Spermatophyta</taxon>
        <taxon>Magnoliopsida</taxon>
        <taxon>eudicotyledons</taxon>
        <taxon>Gunneridae</taxon>
        <taxon>Pentapetalae</taxon>
        <taxon>rosids</taxon>
        <taxon>malvids</taxon>
        <taxon>Brassicales</taxon>
        <taxon>Brassicaceae</taxon>
        <taxon>Thlaspideae</taxon>
        <taxon>Thlaspi</taxon>
    </lineage>
</organism>
<protein>
    <recommendedName>
        <fullName evidence="2">C2 NT-type domain-containing protein</fullName>
    </recommendedName>
</protein>
<dbReference type="AlphaFoldDB" id="A0AAU9RIB9"/>
<evidence type="ECO:0000313" key="3">
    <source>
        <dbReference type="EMBL" id="CAH2042915.1"/>
    </source>
</evidence>
<dbReference type="InterPro" id="IPR019448">
    <property type="entry name" value="NT-C2"/>
</dbReference>
<gene>
    <name evidence="3" type="ORF">TAV2_LOCUS4887</name>
</gene>
<comment type="caution">
    <text evidence="3">The sequence shown here is derived from an EMBL/GenBank/DDBJ whole genome shotgun (WGS) entry which is preliminary data.</text>
</comment>
<proteinExistence type="predicted"/>